<name>A0AAN9FI24_CROPI</name>
<dbReference type="EMBL" id="JAYWIO010000003">
    <property type="protein sequence ID" value="KAK7276822.1"/>
    <property type="molecule type" value="Genomic_DNA"/>
</dbReference>
<evidence type="ECO:0000313" key="1">
    <source>
        <dbReference type="EMBL" id="KAK7276822.1"/>
    </source>
</evidence>
<accession>A0AAN9FI24</accession>
<keyword evidence="2" id="KW-1185">Reference proteome</keyword>
<protein>
    <submittedName>
        <fullName evidence="1">Uncharacterized protein</fullName>
    </submittedName>
</protein>
<evidence type="ECO:0000313" key="2">
    <source>
        <dbReference type="Proteomes" id="UP001372338"/>
    </source>
</evidence>
<gene>
    <name evidence="1" type="ORF">RIF29_17968</name>
</gene>
<reference evidence="1 2" key="1">
    <citation type="submission" date="2024-01" db="EMBL/GenBank/DDBJ databases">
        <title>The genomes of 5 underutilized Papilionoideae crops provide insights into root nodulation and disease resistanc.</title>
        <authorList>
            <person name="Yuan L."/>
        </authorList>
    </citation>
    <scope>NUCLEOTIDE SEQUENCE [LARGE SCALE GENOMIC DNA]</scope>
    <source>
        <strain evidence="1">ZHUSHIDOU_FW_LH</strain>
        <tissue evidence="1">Leaf</tissue>
    </source>
</reference>
<comment type="caution">
    <text evidence="1">The sequence shown here is derived from an EMBL/GenBank/DDBJ whole genome shotgun (WGS) entry which is preliminary data.</text>
</comment>
<dbReference type="AlphaFoldDB" id="A0AAN9FI24"/>
<proteinExistence type="predicted"/>
<sequence>MMNQPNQNNSGNDALIPPGFEDFIVQPQLLQKESTGGNEALAVPPGFEVIMKIHEKQLLQNKTVVIQEDKLADEEDKQSPNVVAHCGLTFSSFNVKNALAEMESNNKNDMVTLQVGGKLGAVLRILKKNVDGKIEKCTKRRSSRTRMTDFSRLVDLFNSAAAAACFEVDSAEIMVIDPNGAITRRSCREGQKSIWLKDYSI</sequence>
<dbReference type="Proteomes" id="UP001372338">
    <property type="component" value="Unassembled WGS sequence"/>
</dbReference>
<organism evidence="1 2">
    <name type="scientific">Crotalaria pallida</name>
    <name type="common">Smooth rattlebox</name>
    <name type="synonym">Crotalaria striata</name>
    <dbReference type="NCBI Taxonomy" id="3830"/>
    <lineage>
        <taxon>Eukaryota</taxon>
        <taxon>Viridiplantae</taxon>
        <taxon>Streptophyta</taxon>
        <taxon>Embryophyta</taxon>
        <taxon>Tracheophyta</taxon>
        <taxon>Spermatophyta</taxon>
        <taxon>Magnoliopsida</taxon>
        <taxon>eudicotyledons</taxon>
        <taxon>Gunneridae</taxon>
        <taxon>Pentapetalae</taxon>
        <taxon>rosids</taxon>
        <taxon>fabids</taxon>
        <taxon>Fabales</taxon>
        <taxon>Fabaceae</taxon>
        <taxon>Papilionoideae</taxon>
        <taxon>50 kb inversion clade</taxon>
        <taxon>genistoids sensu lato</taxon>
        <taxon>core genistoids</taxon>
        <taxon>Crotalarieae</taxon>
        <taxon>Crotalaria</taxon>
    </lineage>
</organism>